<dbReference type="EMBL" id="JABWDY010002552">
    <property type="protein sequence ID" value="KAF5206568.1"/>
    <property type="molecule type" value="Genomic_DNA"/>
</dbReference>
<feature type="non-terminal residue" evidence="1">
    <location>
        <position position="1"/>
    </location>
</feature>
<name>A0A7J6XCC1_THATH</name>
<sequence>LFGRCSLFLSGHSNLGRARRSTSLSSHLERYGESAAAVKYPCHLNMAACLLKIAIKQCNIVSLWGSLLSSLVS</sequence>
<protein>
    <submittedName>
        <fullName evidence="1">Uncharacterized protein</fullName>
    </submittedName>
</protein>
<reference evidence="1 2" key="1">
    <citation type="submission" date="2020-06" db="EMBL/GenBank/DDBJ databases">
        <title>Transcriptomic and genomic resources for Thalictrum thalictroides and T. hernandezii: Facilitating candidate gene discovery in an emerging model plant lineage.</title>
        <authorList>
            <person name="Arias T."/>
            <person name="Riano-Pachon D.M."/>
            <person name="Di Stilio V.S."/>
        </authorList>
    </citation>
    <scope>NUCLEOTIDE SEQUENCE [LARGE SCALE GENOMIC DNA]</scope>
    <source>
        <strain evidence="2">cv. WT478/WT964</strain>
        <tissue evidence="1">Leaves</tissue>
    </source>
</reference>
<organism evidence="1 2">
    <name type="scientific">Thalictrum thalictroides</name>
    <name type="common">Rue-anemone</name>
    <name type="synonym">Anemone thalictroides</name>
    <dbReference type="NCBI Taxonomy" id="46969"/>
    <lineage>
        <taxon>Eukaryota</taxon>
        <taxon>Viridiplantae</taxon>
        <taxon>Streptophyta</taxon>
        <taxon>Embryophyta</taxon>
        <taxon>Tracheophyta</taxon>
        <taxon>Spermatophyta</taxon>
        <taxon>Magnoliopsida</taxon>
        <taxon>Ranunculales</taxon>
        <taxon>Ranunculaceae</taxon>
        <taxon>Thalictroideae</taxon>
        <taxon>Thalictrum</taxon>
    </lineage>
</organism>
<evidence type="ECO:0000313" key="1">
    <source>
        <dbReference type="EMBL" id="KAF5206568.1"/>
    </source>
</evidence>
<keyword evidence="2" id="KW-1185">Reference proteome</keyword>
<proteinExistence type="predicted"/>
<dbReference type="OrthoDB" id="433738at2759"/>
<gene>
    <name evidence="1" type="ORF">FRX31_003845</name>
</gene>
<comment type="caution">
    <text evidence="1">The sequence shown here is derived from an EMBL/GenBank/DDBJ whole genome shotgun (WGS) entry which is preliminary data.</text>
</comment>
<dbReference type="Proteomes" id="UP000554482">
    <property type="component" value="Unassembled WGS sequence"/>
</dbReference>
<evidence type="ECO:0000313" key="2">
    <source>
        <dbReference type="Proteomes" id="UP000554482"/>
    </source>
</evidence>
<dbReference type="AlphaFoldDB" id="A0A7J6XCC1"/>
<accession>A0A7J6XCC1</accession>